<proteinExistence type="inferred from homology"/>
<reference evidence="12 13" key="1">
    <citation type="journal article" date="2018" name="Elife">
        <title>Firefly genomes illuminate parallel origins of bioluminescence in beetles.</title>
        <authorList>
            <person name="Fallon T.R."/>
            <person name="Lower S.E."/>
            <person name="Chang C.H."/>
            <person name="Bessho-Uehara M."/>
            <person name="Martin G.J."/>
            <person name="Bewick A.J."/>
            <person name="Behringer M."/>
            <person name="Debat H.J."/>
            <person name="Wong I."/>
            <person name="Day J.C."/>
            <person name="Suvorov A."/>
            <person name="Silva C.J."/>
            <person name="Stanger-Hall K.F."/>
            <person name="Hall D.W."/>
            <person name="Schmitz R.J."/>
            <person name="Nelson D.R."/>
            <person name="Lewis S.M."/>
            <person name="Shigenobu S."/>
            <person name="Bybee S.M."/>
            <person name="Larracuente A.M."/>
            <person name="Oba Y."/>
            <person name="Weng J.K."/>
        </authorList>
    </citation>
    <scope>NUCLEOTIDE SEQUENCE [LARGE SCALE GENOMIC DNA]</scope>
    <source>
        <strain evidence="12">1611_PpyrPB1</strain>
        <tissue evidence="12">Whole body</tissue>
    </source>
</reference>
<dbReference type="EMBL" id="VVIM01000008">
    <property type="protein sequence ID" value="KAB0794708.1"/>
    <property type="molecule type" value="Genomic_DNA"/>
</dbReference>
<accession>A0A5N4ABT4</accession>
<feature type="compositionally biased region" description="Polar residues" evidence="10">
    <location>
        <begin position="1"/>
        <end position="10"/>
    </location>
</feature>
<evidence type="ECO:0000256" key="2">
    <source>
        <dbReference type="ARBA" id="ARBA00008661"/>
    </source>
</evidence>
<dbReference type="Proteomes" id="UP000327044">
    <property type="component" value="Unassembled WGS sequence"/>
</dbReference>
<evidence type="ECO:0000256" key="9">
    <source>
        <dbReference type="ARBA" id="ARBA00037847"/>
    </source>
</evidence>
<comment type="subcellular location">
    <subcellularLocation>
        <location evidence="9">Endomembrane system</location>
        <topology evidence="9">Single-pass membrane protein</topology>
    </subcellularLocation>
    <subcellularLocation>
        <location evidence="1">Membrane</location>
        <topology evidence="1">Single-pass type II membrane protein</topology>
    </subcellularLocation>
</comment>
<sequence length="495" mass="56580">MDAMSSSRFSGSRLPEGPKTKKEVQTKVESEVEIVDLTVEQMKSHGLQSDTLCITNINEIVIIISSQSNRHHEALAEDLKSDIIQQSHILNKDAPIVHLTHIDFPDVVGAWTILPLIPYLRKLHHGNCSWFFFMEDKTRIRLGELLELLNGYDYTQEMWLGHAIRDREATIIHHFQFFEDPQRFAYPNAASGFAISAGLMKRLEVQWGRRKTSSADFSIDYAYELALFIWNDKKGTELTHAPRLCRSAKGNCATYSTSFQHCETSVPKTSIYFAVKTCGKFHGDRVTVVKGTWGKYAEIIRYFSDVEDEAIPTISLGIPNTEQGHCGKTIAILQYVANEIENRPEIKWIIIADDDTILSVARIQKFLSCYNDSEQIVLGERYGFNVYNEDGYNYITGGGGIIFSRGSMQNVVNSNMCKCPSISSPDDMFLGVCFRRLKIEVIHSSLFHQARPVDYAPEYLKDENVVSFHKHWMIDPFAVYNQWFQQEDTQMHNEL</sequence>
<evidence type="ECO:0000313" key="12">
    <source>
        <dbReference type="EMBL" id="KAB0794708.1"/>
    </source>
</evidence>
<keyword evidence="8" id="KW-0472">Membrane</keyword>
<evidence type="ECO:0000256" key="8">
    <source>
        <dbReference type="ARBA" id="ARBA00023136"/>
    </source>
</evidence>
<comment type="caution">
    <text evidence="12">The sequence shown here is derived from an EMBL/GenBank/DDBJ whole genome shotgun (WGS) entry which is preliminary data.</text>
</comment>
<evidence type="ECO:0000256" key="3">
    <source>
        <dbReference type="ARBA" id="ARBA00022676"/>
    </source>
</evidence>
<evidence type="ECO:0000256" key="4">
    <source>
        <dbReference type="ARBA" id="ARBA00022679"/>
    </source>
</evidence>
<name>A0A5N4ABT4_PHOPY</name>
<keyword evidence="4" id="KW-0808">Transferase</keyword>
<dbReference type="Pfam" id="PF02434">
    <property type="entry name" value="Fringe"/>
    <property type="match status" value="2"/>
</dbReference>
<keyword evidence="5" id="KW-0812">Transmembrane</keyword>
<dbReference type="GO" id="GO:0016020">
    <property type="term" value="C:membrane"/>
    <property type="evidence" value="ECO:0007669"/>
    <property type="project" value="UniProtKB-SubCell"/>
</dbReference>
<keyword evidence="13" id="KW-1185">Reference proteome</keyword>
<protein>
    <recommendedName>
        <fullName evidence="11">Fringe-like glycosyltransferase domain-containing protein</fullName>
    </recommendedName>
</protein>
<keyword evidence="7" id="KW-1133">Transmembrane helix</keyword>
<dbReference type="InterPro" id="IPR003378">
    <property type="entry name" value="Fringe-like_glycosylTrfase"/>
</dbReference>
<dbReference type="AlphaFoldDB" id="A0A5N4ABT4"/>
<organism evidence="12 13">
    <name type="scientific">Photinus pyralis</name>
    <name type="common">Common eastern firefly</name>
    <name type="synonym">Lampyris pyralis</name>
    <dbReference type="NCBI Taxonomy" id="7054"/>
    <lineage>
        <taxon>Eukaryota</taxon>
        <taxon>Metazoa</taxon>
        <taxon>Ecdysozoa</taxon>
        <taxon>Arthropoda</taxon>
        <taxon>Hexapoda</taxon>
        <taxon>Insecta</taxon>
        <taxon>Pterygota</taxon>
        <taxon>Neoptera</taxon>
        <taxon>Endopterygota</taxon>
        <taxon>Coleoptera</taxon>
        <taxon>Polyphaga</taxon>
        <taxon>Elateriformia</taxon>
        <taxon>Elateroidea</taxon>
        <taxon>Lampyridae</taxon>
        <taxon>Lampyrinae</taxon>
        <taxon>Photinus</taxon>
    </lineage>
</organism>
<evidence type="ECO:0000256" key="6">
    <source>
        <dbReference type="ARBA" id="ARBA00022968"/>
    </source>
</evidence>
<evidence type="ECO:0000256" key="1">
    <source>
        <dbReference type="ARBA" id="ARBA00004606"/>
    </source>
</evidence>
<dbReference type="FunFam" id="3.90.550.50:FF:000008">
    <property type="entry name" value="Beta-1,3-glucosyltransferase"/>
    <property type="match status" value="1"/>
</dbReference>
<feature type="domain" description="Fringe-like glycosyltransferase" evidence="11">
    <location>
        <begin position="127"/>
        <end position="216"/>
    </location>
</feature>
<dbReference type="GO" id="GO:0012505">
    <property type="term" value="C:endomembrane system"/>
    <property type="evidence" value="ECO:0007669"/>
    <property type="project" value="UniProtKB-SubCell"/>
</dbReference>
<evidence type="ECO:0000259" key="11">
    <source>
        <dbReference type="Pfam" id="PF02434"/>
    </source>
</evidence>
<dbReference type="GO" id="GO:0016757">
    <property type="term" value="F:glycosyltransferase activity"/>
    <property type="evidence" value="ECO:0007669"/>
    <property type="project" value="UniProtKB-KW"/>
</dbReference>
<dbReference type="InParanoid" id="A0A5N4ABT4"/>
<comment type="similarity">
    <text evidence="2">Belongs to the glycosyltransferase 31 family.</text>
</comment>
<evidence type="ECO:0000256" key="10">
    <source>
        <dbReference type="SAM" id="MobiDB-lite"/>
    </source>
</evidence>
<evidence type="ECO:0000256" key="7">
    <source>
        <dbReference type="ARBA" id="ARBA00022989"/>
    </source>
</evidence>
<dbReference type="FunCoup" id="A0A5N4ABT4">
    <property type="interactions" value="23"/>
</dbReference>
<dbReference type="PANTHER" id="PTHR10811">
    <property type="entry name" value="FRINGE-RELATED"/>
    <property type="match status" value="1"/>
</dbReference>
<feature type="domain" description="Fringe-like glycosyltransferase" evidence="11">
    <location>
        <begin position="268"/>
        <end position="481"/>
    </location>
</feature>
<evidence type="ECO:0000313" key="13">
    <source>
        <dbReference type="Proteomes" id="UP000327044"/>
    </source>
</evidence>
<feature type="region of interest" description="Disordered" evidence="10">
    <location>
        <begin position="1"/>
        <end position="25"/>
    </location>
</feature>
<feature type="compositionally biased region" description="Basic and acidic residues" evidence="10">
    <location>
        <begin position="16"/>
        <end position="25"/>
    </location>
</feature>
<gene>
    <name evidence="12" type="ORF">PPYR_11547</name>
</gene>
<keyword evidence="3" id="KW-0328">Glycosyltransferase</keyword>
<dbReference type="Gene3D" id="3.90.550.50">
    <property type="match status" value="2"/>
</dbReference>
<keyword evidence="6" id="KW-0735">Signal-anchor</keyword>
<evidence type="ECO:0000256" key="5">
    <source>
        <dbReference type="ARBA" id="ARBA00022692"/>
    </source>
</evidence>